<dbReference type="SMART" id="SM00257">
    <property type="entry name" value="LysM"/>
    <property type="match status" value="1"/>
</dbReference>
<dbReference type="InterPro" id="IPR052196">
    <property type="entry name" value="Bact_Kbp"/>
</dbReference>
<dbReference type="Proteomes" id="UP000886597">
    <property type="component" value="Unassembled WGS sequence"/>
</dbReference>
<dbReference type="CDD" id="cd00118">
    <property type="entry name" value="LysM"/>
    <property type="match status" value="1"/>
</dbReference>
<dbReference type="Proteomes" id="UP000886607">
    <property type="component" value="Unassembled WGS sequence"/>
</dbReference>
<evidence type="ECO:0000313" key="4">
    <source>
        <dbReference type="EMBL" id="GEQ48694.1"/>
    </source>
</evidence>
<proteinExistence type="predicted"/>
<dbReference type="EMBL" id="BKBO01000006">
    <property type="protein sequence ID" value="GEQ48694.1"/>
    <property type="molecule type" value="Genomic_DNA"/>
</dbReference>
<dbReference type="EMBL" id="BKBQ01000006">
    <property type="protein sequence ID" value="GEQ53724.1"/>
    <property type="molecule type" value="Genomic_DNA"/>
</dbReference>
<evidence type="ECO:0000259" key="3">
    <source>
        <dbReference type="PROSITE" id="PS51782"/>
    </source>
</evidence>
<dbReference type="InterPro" id="IPR036779">
    <property type="entry name" value="LysM_dom_sf"/>
</dbReference>
<dbReference type="SUPFAM" id="SSF54106">
    <property type="entry name" value="LysM domain"/>
    <property type="match status" value="1"/>
</dbReference>
<dbReference type="Pfam" id="PF01476">
    <property type="entry name" value="LysM"/>
    <property type="match status" value="1"/>
</dbReference>
<dbReference type="SUPFAM" id="SSF53955">
    <property type="entry name" value="Lysozyme-like"/>
    <property type="match status" value="1"/>
</dbReference>
<reference evidence="5" key="1">
    <citation type="submission" date="2019-08" db="EMBL/GenBank/DDBJ databases">
        <authorList>
            <person name="Ishikawa M."/>
            <person name="Suzuki T."/>
            <person name="Matsutani M."/>
        </authorList>
    </citation>
    <scope>NUCLEOTIDE SEQUENCE</scope>
    <source>
        <strain evidence="5">7C1</strain>
        <strain evidence="4">8C4</strain>
    </source>
</reference>
<dbReference type="PANTHER" id="PTHR34700">
    <property type="entry name" value="POTASSIUM BINDING PROTEIN KBP"/>
    <property type="match status" value="1"/>
</dbReference>
<dbReference type="InterPro" id="IPR023346">
    <property type="entry name" value="Lysozyme-like_dom_sf"/>
</dbReference>
<dbReference type="GeneID" id="69985942"/>
<gene>
    <name evidence="4" type="ORF">TK11N_05460</name>
    <name evidence="5" type="ORF">TK2N_05680</name>
</gene>
<feature type="region of interest" description="Disordered" evidence="1">
    <location>
        <begin position="77"/>
        <end position="156"/>
    </location>
</feature>
<dbReference type="AlphaFoldDB" id="A0AAN4UBN7"/>
<protein>
    <submittedName>
        <fullName evidence="5">Peptidase M23</fullName>
    </submittedName>
</protein>
<evidence type="ECO:0000313" key="6">
    <source>
        <dbReference type="Proteomes" id="UP000886597"/>
    </source>
</evidence>
<feature type="region of interest" description="Disordered" evidence="1">
    <location>
        <begin position="179"/>
        <end position="206"/>
    </location>
</feature>
<dbReference type="InterPro" id="IPR018392">
    <property type="entry name" value="LysM"/>
</dbReference>
<feature type="chain" id="PRO_5042956327" evidence="2">
    <location>
        <begin position="28"/>
        <end position="237"/>
    </location>
</feature>
<dbReference type="RefSeq" id="WP_124006436.1">
    <property type="nucleotide sequence ID" value="NZ_BJYN01000081.1"/>
</dbReference>
<evidence type="ECO:0000313" key="7">
    <source>
        <dbReference type="Proteomes" id="UP000886607"/>
    </source>
</evidence>
<feature type="domain" description="LysM" evidence="3">
    <location>
        <begin position="29"/>
        <end position="76"/>
    </location>
</feature>
<dbReference type="PANTHER" id="PTHR34700:SF4">
    <property type="entry name" value="PHAGE-LIKE ELEMENT PBSX PROTEIN XKDP"/>
    <property type="match status" value="1"/>
</dbReference>
<keyword evidence="7" id="KW-1185">Reference proteome</keyword>
<dbReference type="KEGG" id="tkr:C7K43_08280"/>
<dbReference type="PROSITE" id="PS51782">
    <property type="entry name" value="LYSM"/>
    <property type="match status" value="1"/>
</dbReference>
<feature type="compositionally biased region" description="Acidic residues" evidence="1">
    <location>
        <begin position="103"/>
        <end position="147"/>
    </location>
</feature>
<organism evidence="5 6">
    <name type="scientific">Tetragenococcus koreensis</name>
    <dbReference type="NCBI Taxonomy" id="290335"/>
    <lineage>
        <taxon>Bacteria</taxon>
        <taxon>Bacillati</taxon>
        <taxon>Bacillota</taxon>
        <taxon>Bacilli</taxon>
        <taxon>Lactobacillales</taxon>
        <taxon>Enterococcaceae</taxon>
        <taxon>Tetragenococcus</taxon>
    </lineage>
</organism>
<evidence type="ECO:0000256" key="1">
    <source>
        <dbReference type="SAM" id="MobiDB-lite"/>
    </source>
</evidence>
<feature type="compositionally biased region" description="Low complexity" evidence="1">
    <location>
        <begin position="83"/>
        <end position="102"/>
    </location>
</feature>
<accession>A0AAN4UBN7</accession>
<evidence type="ECO:0000256" key="2">
    <source>
        <dbReference type="SAM" id="SignalP"/>
    </source>
</evidence>
<keyword evidence="2" id="KW-0732">Signal</keyword>
<dbReference type="Gene3D" id="3.10.350.10">
    <property type="entry name" value="LysM domain"/>
    <property type="match status" value="1"/>
</dbReference>
<reference evidence="5" key="2">
    <citation type="journal article" date="2020" name="Int. Dairy J.">
        <title>Lactic acid bacterial diversity in Brie cheese focusing on salt concentration and pH of isolation medium and characterisation of halophilic and alkaliphilic lactic acid bacterial isolates.</title>
        <authorList>
            <person name="Unno R."/>
            <person name="Matsutani M."/>
            <person name="Suzuki T."/>
            <person name="Kodama K."/>
            <person name="Matsushita H."/>
            <person name="Yamasato K."/>
            <person name="Koizumi Y."/>
            <person name="Ishikawa M."/>
        </authorList>
    </citation>
    <scope>NUCLEOTIDE SEQUENCE</scope>
    <source>
        <strain evidence="5">7C1</strain>
        <strain evidence="4">8C4</strain>
    </source>
</reference>
<evidence type="ECO:0000313" key="5">
    <source>
        <dbReference type="EMBL" id="GEQ53724.1"/>
    </source>
</evidence>
<feature type="compositionally biased region" description="Polar residues" evidence="1">
    <location>
        <begin position="194"/>
        <end position="206"/>
    </location>
</feature>
<sequence>MQLKKLLLGTALTAGTVFAIGTTSANADEIYTIQTNDTLGKISKEFVGDKSLVDPIAETNDIKDKNLIYVGEELTIPTDGNSEQAPVQQEAPAPEVQEQPEQQVEEQPEVSEEPVVEEQPVQEEAEEPETVDAEEQAASEDAEELAAEAEVSNDGSTKAQFLAAGGTEEMWNTIVMPESGGRPDAVSPNGYQGLGQTKESWGTGSVEEQTKGMINYANDRYGSVEQAVSFRSANNWW</sequence>
<feature type="signal peptide" evidence="2">
    <location>
        <begin position="1"/>
        <end position="27"/>
    </location>
</feature>
<comment type="caution">
    <text evidence="5">The sequence shown here is derived from an EMBL/GenBank/DDBJ whole genome shotgun (WGS) entry which is preliminary data.</text>
</comment>
<name>A0AAN4UBN7_9ENTE</name>